<keyword evidence="10 13" id="KW-0648">Protein biosynthesis</keyword>
<sequence length="398" mass="45167">MYLFSSLSRIKEPFHVPLDRPITLYVCGVTPYDTTHIGHARTFLVFDLLVRYLRWQGAEVRYCQNVTDIDDPLFERARRDGVSWQQLSEQQTDQLLTDYTGMNILMPTYFPRASEEIDAMLPMIQRLIELGHAYEVEGEVYFSIKTDPEFGKMARMGYEELLALANQRGNKPHDPKKRDPLDFVLWQRGQPDDPTWPSPWGIGRPGWHIECSAMSTRYLGDQIDIHGGGADLLFPHHPCEIAQTEPVTGKRPFVHIWMHAGLVWLDGEKMSKSRGNLVFARDALREHGPNALRWYLLSQHYREDFDYSPAAMPHYVQLAADFIEAVTVISGSGPELDLTPVLQEFDAAMADDLNTPAALALLHAMAGEIRAAAADGRKVEAAVEEVRDRAIMMGFVLQ</sequence>
<evidence type="ECO:0000256" key="8">
    <source>
        <dbReference type="ARBA" id="ARBA00022833"/>
    </source>
</evidence>
<evidence type="ECO:0000256" key="13">
    <source>
        <dbReference type="HAMAP-Rule" id="MF_00041"/>
    </source>
</evidence>
<dbReference type="SUPFAM" id="SSF47323">
    <property type="entry name" value="Anticodon-binding domain of a subclass of class I aminoacyl-tRNA synthetases"/>
    <property type="match status" value="1"/>
</dbReference>
<evidence type="ECO:0000256" key="4">
    <source>
        <dbReference type="ARBA" id="ARBA00022490"/>
    </source>
</evidence>
<dbReference type="Proteomes" id="UP000220922">
    <property type="component" value="Unassembled WGS sequence"/>
</dbReference>
<feature type="short sequence motif" description="'KMSKS' region" evidence="13">
    <location>
        <begin position="269"/>
        <end position="273"/>
    </location>
</feature>
<keyword evidence="16" id="KW-1185">Reference proteome</keyword>
<dbReference type="SMART" id="SM00840">
    <property type="entry name" value="DALR_2"/>
    <property type="match status" value="1"/>
</dbReference>
<keyword evidence="8 13" id="KW-0862">Zinc</keyword>
<keyword evidence="9 13" id="KW-0067">ATP-binding</keyword>
<comment type="cofactor">
    <cofactor evidence="13">
        <name>Zn(2+)</name>
        <dbReference type="ChEBI" id="CHEBI:29105"/>
    </cofactor>
    <text evidence="13">Binds 1 zinc ion per subunit.</text>
</comment>
<comment type="subunit">
    <text evidence="3 13">Monomer.</text>
</comment>
<evidence type="ECO:0000256" key="11">
    <source>
        <dbReference type="ARBA" id="ARBA00023146"/>
    </source>
</evidence>
<dbReference type="GO" id="GO:0006423">
    <property type="term" value="P:cysteinyl-tRNA aminoacylation"/>
    <property type="evidence" value="ECO:0007669"/>
    <property type="project" value="UniProtKB-UniRule"/>
</dbReference>
<feature type="binding site" evidence="13">
    <location>
        <position position="27"/>
    </location>
    <ligand>
        <name>Zn(2+)</name>
        <dbReference type="ChEBI" id="CHEBI:29105"/>
    </ligand>
</feature>
<comment type="similarity">
    <text evidence="2 13">Belongs to the class-I aminoacyl-tRNA synthetase family.</text>
</comment>
<dbReference type="AlphaFoldDB" id="A0A2H3L176"/>
<evidence type="ECO:0000313" key="15">
    <source>
        <dbReference type="EMBL" id="PDW00119.1"/>
    </source>
</evidence>
<dbReference type="CDD" id="cd00672">
    <property type="entry name" value="CysRS_core"/>
    <property type="match status" value="1"/>
</dbReference>
<dbReference type="PANTHER" id="PTHR10890:SF3">
    <property type="entry name" value="CYSTEINE--TRNA LIGASE, CYTOPLASMIC"/>
    <property type="match status" value="1"/>
</dbReference>
<evidence type="ECO:0000256" key="5">
    <source>
        <dbReference type="ARBA" id="ARBA00022598"/>
    </source>
</evidence>
<evidence type="ECO:0000256" key="7">
    <source>
        <dbReference type="ARBA" id="ARBA00022741"/>
    </source>
</evidence>
<dbReference type="GO" id="GO:0005829">
    <property type="term" value="C:cytosol"/>
    <property type="evidence" value="ECO:0007669"/>
    <property type="project" value="TreeGrafter"/>
</dbReference>
<dbReference type="RefSeq" id="WP_097651313.1">
    <property type="nucleotide sequence ID" value="NZ_LYXE01000059.1"/>
</dbReference>
<dbReference type="Pfam" id="PF01406">
    <property type="entry name" value="tRNA-synt_1e"/>
    <property type="match status" value="1"/>
</dbReference>
<evidence type="ECO:0000256" key="10">
    <source>
        <dbReference type="ARBA" id="ARBA00022917"/>
    </source>
</evidence>
<dbReference type="InterPro" id="IPR032678">
    <property type="entry name" value="tRNA-synt_1_cat_dom"/>
</dbReference>
<gene>
    <name evidence="13" type="primary">cysS</name>
    <name evidence="15" type="ORF">A9Q02_10990</name>
</gene>
<dbReference type="GO" id="GO:0008270">
    <property type="term" value="F:zinc ion binding"/>
    <property type="evidence" value="ECO:0007669"/>
    <property type="project" value="UniProtKB-UniRule"/>
</dbReference>
<organism evidence="15 16">
    <name type="scientific">Candidatus Chloroploca asiatica</name>
    <dbReference type="NCBI Taxonomy" id="1506545"/>
    <lineage>
        <taxon>Bacteria</taxon>
        <taxon>Bacillati</taxon>
        <taxon>Chloroflexota</taxon>
        <taxon>Chloroflexia</taxon>
        <taxon>Chloroflexales</taxon>
        <taxon>Chloroflexineae</taxon>
        <taxon>Oscillochloridaceae</taxon>
        <taxon>Candidatus Chloroploca</taxon>
    </lineage>
</organism>
<dbReference type="OrthoDB" id="9815130at2"/>
<dbReference type="Pfam" id="PF09190">
    <property type="entry name" value="DALR_2"/>
    <property type="match status" value="1"/>
</dbReference>
<comment type="catalytic activity">
    <reaction evidence="12 13">
        <text>tRNA(Cys) + L-cysteine + ATP = L-cysteinyl-tRNA(Cys) + AMP + diphosphate</text>
        <dbReference type="Rhea" id="RHEA:17773"/>
        <dbReference type="Rhea" id="RHEA-COMP:9661"/>
        <dbReference type="Rhea" id="RHEA-COMP:9679"/>
        <dbReference type="ChEBI" id="CHEBI:30616"/>
        <dbReference type="ChEBI" id="CHEBI:33019"/>
        <dbReference type="ChEBI" id="CHEBI:35235"/>
        <dbReference type="ChEBI" id="CHEBI:78442"/>
        <dbReference type="ChEBI" id="CHEBI:78517"/>
        <dbReference type="ChEBI" id="CHEBI:456215"/>
        <dbReference type="EC" id="6.1.1.16"/>
    </reaction>
</comment>
<comment type="caution">
    <text evidence="15">The sequence shown here is derived from an EMBL/GenBank/DDBJ whole genome shotgun (WGS) entry which is preliminary data.</text>
</comment>
<dbReference type="NCBIfam" id="TIGR00435">
    <property type="entry name" value="cysS"/>
    <property type="match status" value="1"/>
</dbReference>
<dbReference type="SUPFAM" id="SSF52374">
    <property type="entry name" value="Nucleotidylyl transferase"/>
    <property type="match status" value="1"/>
</dbReference>
<keyword evidence="5 13" id="KW-0436">Ligase</keyword>
<dbReference type="InterPro" id="IPR015803">
    <property type="entry name" value="Cys-tRNA-ligase"/>
</dbReference>
<reference evidence="15 16" key="1">
    <citation type="submission" date="2016-05" db="EMBL/GenBank/DDBJ databases">
        <authorList>
            <person name="Lavstsen T."/>
            <person name="Jespersen J.S."/>
        </authorList>
    </citation>
    <scope>NUCLEOTIDE SEQUENCE [LARGE SCALE GENOMIC DNA]</scope>
    <source>
        <strain evidence="15 16">B7-9</strain>
    </source>
</reference>
<dbReference type="HAMAP" id="MF_00041">
    <property type="entry name" value="Cys_tRNA_synth"/>
    <property type="match status" value="1"/>
</dbReference>
<protein>
    <recommendedName>
        <fullName evidence="13">Cysteine--tRNA ligase</fullName>
        <ecNumber evidence="13">6.1.1.16</ecNumber>
    </recommendedName>
    <alternativeName>
        <fullName evidence="13">Cysteinyl-tRNA synthetase</fullName>
        <shortName evidence="13">CysRS</shortName>
    </alternativeName>
</protein>
<evidence type="ECO:0000313" key="16">
    <source>
        <dbReference type="Proteomes" id="UP000220922"/>
    </source>
</evidence>
<dbReference type="PRINTS" id="PR00983">
    <property type="entry name" value="TRNASYNTHCYS"/>
</dbReference>
<dbReference type="PANTHER" id="PTHR10890">
    <property type="entry name" value="CYSTEINYL-TRNA SYNTHETASE"/>
    <property type="match status" value="1"/>
</dbReference>
<comment type="subcellular location">
    <subcellularLocation>
        <location evidence="1 13">Cytoplasm</location>
    </subcellularLocation>
</comment>
<proteinExistence type="inferred from homology"/>
<evidence type="ECO:0000256" key="3">
    <source>
        <dbReference type="ARBA" id="ARBA00011245"/>
    </source>
</evidence>
<keyword evidence="7 13" id="KW-0547">Nucleotide-binding</keyword>
<dbReference type="GO" id="GO:0005524">
    <property type="term" value="F:ATP binding"/>
    <property type="evidence" value="ECO:0007669"/>
    <property type="project" value="UniProtKB-UniRule"/>
</dbReference>
<dbReference type="Gene3D" id="3.40.50.620">
    <property type="entry name" value="HUPs"/>
    <property type="match status" value="1"/>
</dbReference>
<dbReference type="EMBL" id="LYXE01000059">
    <property type="protein sequence ID" value="PDW00119.1"/>
    <property type="molecule type" value="Genomic_DNA"/>
</dbReference>
<evidence type="ECO:0000256" key="1">
    <source>
        <dbReference type="ARBA" id="ARBA00004496"/>
    </source>
</evidence>
<feature type="binding site" evidence="13">
    <location>
        <position position="240"/>
    </location>
    <ligand>
        <name>Zn(2+)</name>
        <dbReference type="ChEBI" id="CHEBI:29105"/>
    </ligand>
</feature>
<keyword evidence="11 13" id="KW-0030">Aminoacyl-tRNA synthetase</keyword>
<dbReference type="GO" id="GO:0004817">
    <property type="term" value="F:cysteine-tRNA ligase activity"/>
    <property type="evidence" value="ECO:0007669"/>
    <property type="project" value="UniProtKB-UniRule"/>
</dbReference>
<dbReference type="InterPro" id="IPR014729">
    <property type="entry name" value="Rossmann-like_a/b/a_fold"/>
</dbReference>
<dbReference type="Gene3D" id="1.20.120.1910">
    <property type="entry name" value="Cysteine-tRNA ligase, C-terminal anti-codon recognition domain"/>
    <property type="match status" value="1"/>
</dbReference>
<evidence type="ECO:0000256" key="12">
    <source>
        <dbReference type="ARBA" id="ARBA00047398"/>
    </source>
</evidence>
<feature type="domain" description="Cysteinyl-tRNA synthetase class Ia DALR" evidence="14">
    <location>
        <begin position="344"/>
        <end position="397"/>
    </location>
</feature>
<evidence type="ECO:0000256" key="9">
    <source>
        <dbReference type="ARBA" id="ARBA00022840"/>
    </source>
</evidence>
<feature type="binding site" evidence="13">
    <location>
        <position position="211"/>
    </location>
    <ligand>
        <name>Zn(2+)</name>
        <dbReference type="ChEBI" id="CHEBI:29105"/>
    </ligand>
</feature>
<name>A0A2H3L176_9CHLR</name>
<dbReference type="EC" id="6.1.1.16" evidence="13"/>
<evidence type="ECO:0000256" key="6">
    <source>
        <dbReference type="ARBA" id="ARBA00022723"/>
    </source>
</evidence>
<dbReference type="InterPro" id="IPR015273">
    <property type="entry name" value="Cys-tRNA-synt_Ia_DALR"/>
</dbReference>
<dbReference type="InterPro" id="IPR024909">
    <property type="entry name" value="Cys-tRNA/MSH_ligase"/>
</dbReference>
<dbReference type="InterPro" id="IPR009080">
    <property type="entry name" value="tRNAsynth_Ia_anticodon-bd"/>
</dbReference>
<keyword evidence="6 13" id="KW-0479">Metal-binding</keyword>
<feature type="binding site" evidence="13">
    <location>
        <position position="272"/>
    </location>
    <ligand>
        <name>ATP</name>
        <dbReference type="ChEBI" id="CHEBI:30616"/>
    </ligand>
</feature>
<feature type="short sequence motif" description="'HIGH' region" evidence="13">
    <location>
        <begin position="29"/>
        <end position="39"/>
    </location>
</feature>
<evidence type="ECO:0000256" key="2">
    <source>
        <dbReference type="ARBA" id="ARBA00005594"/>
    </source>
</evidence>
<accession>A0A2H3L176</accession>
<keyword evidence="4 13" id="KW-0963">Cytoplasm</keyword>
<feature type="binding site" evidence="13">
    <location>
        <position position="236"/>
    </location>
    <ligand>
        <name>Zn(2+)</name>
        <dbReference type="ChEBI" id="CHEBI:29105"/>
    </ligand>
</feature>
<evidence type="ECO:0000259" key="14">
    <source>
        <dbReference type="SMART" id="SM00840"/>
    </source>
</evidence>